<organism evidence="2 3">
    <name type="scientific">Anthostomella pinea</name>
    <dbReference type="NCBI Taxonomy" id="933095"/>
    <lineage>
        <taxon>Eukaryota</taxon>
        <taxon>Fungi</taxon>
        <taxon>Dikarya</taxon>
        <taxon>Ascomycota</taxon>
        <taxon>Pezizomycotina</taxon>
        <taxon>Sordariomycetes</taxon>
        <taxon>Xylariomycetidae</taxon>
        <taxon>Xylariales</taxon>
        <taxon>Xylariaceae</taxon>
        <taxon>Anthostomella</taxon>
    </lineage>
</organism>
<evidence type="ECO:0000256" key="1">
    <source>
        <dbReference type="SAM" id="MobiDB-lite"/>
    </source>
</evidence>
<accession>A0AAI8YHJ9</accession>
<gene>
    <name evidence="2" type="ORF">KHLLAP_LOCUS5583</name>
</gene>
<dbReference type="EMBL" id="CAUWAG010000007">
    <property type="protein sequence ID" value="CAJ2505115.1"/>
    <property type="molecule type" value="Genomic_DNA"/>
</dbReference>
<evidence type="ECO:0000313" key="3">
    <source>
        <dbReference type="Proteomes" id="UP001295740"/>
    </source>
</evidence>
<keyword evidence="3" id="KW-1185">Reference proteome</keyword>
<evidence type="ECO:0000313" key="2">
    <source>
        <dbReference type="EMBL" id="CAJ2505115.1"/>
    </source>
</evidence>
<name>A0AAI8YHJ9_9PEZI</name>
<feature type="compositionally biased region" description="Basic and acidic residues" evidence="1">
    <location>
        <begin position="132"/>
        <end position="157"/>
    </location>
</feature>
<comment type="caution">
    <text evidence="2">The sequence shown here is derived from an EMBL/GenBank/DDBJ whole genome shotgun (WGS) entry which is preliminary data.</text>
</comment>
<feature type="region of interest" description="Disordered" evidence="1">
    <location>
        <begin position="132"/>
        <end position="169"/>
    </location>
</feature>
<sequence length="169" mass="18980">MGEVWTENTITDHGKLPMTSAAAWKPQVRTRVLTTPDPDDQSRPFLFCQLALRSVSEDLAFEEAHRAHQLAEAVMPIFEELARRHGARWGAIFVCGWKGILPIYWDGTRSIQVAFFETKRDFAVLKDKLDHMKRAGQKDRSSREDDSDEKGRSDGGDSSKNGASKSEGS</sequence>
<dbReference type="AlphaFoldDB" id="A0AAI8YHJ9"/>
<reference evidence="2" key="1">
    <citation type="submission" date="2023-10" db="EMBL/GenBank/DDBJ databases">
        <authorList>
            <person name="Hackl T."/>
        </authorList>
    </citation>
    <scope>NUCLEOTIDE SEQUENCE</scope>
</reference>
<proteinExistence type="predicted"/>
<protein>
    <submittedName>
        <fullName evidence="2">Uu.00g125090.m01.CDS01</fullName>
    </submittedName>
</protein>
<dbReference type="Proteomes" id="UP001295740">
    <property type="component" value="Unassembled WGS sequence"/>
</dbReference>